<proteinExistence type="predicted"/>
<feature type="repeat" description="TPR" evidence="3">
    <location>
        <begin position="633"/>
        <end position="666"/>
    </location>
</feature>
<feature type="repeat" description="TPR" evidence="3">
    <location>
        <begin position="552"/>
        <end position="585"/>
    </location>
</feature>
<dbReference type="GO" id="GO:0004197">
    <property type="term" value="F:cysteine-type endopeptidase activity"/>
    <property type="evidence" value="ECO:0007669"/>
    <property type="project" value="InterPro"/>
</dbReference>
<dbReference type="PROSITE" id="PS50293">
    <property type="entry name" value="TPR_REGION"/>
    <property type="match status" value="2"/>
</dbReference>
<sequence>MSSIRIFVTVNSKKYPVILSSLTLENLEKQIVEVNKEDQQGNTLVKIVNSDHSIETDQQLQKAIEDGQLDFNAYFYPKIPIEELTKQNGIVEEKEQTLAYKIKYPLVLLTGAIKYEHQPYSEDAKQNLHLLQTLFETKFGYQVFSTYNLTNPTTESLILNALENFILNNCLHLSDSSKNVSYDGLIFVWCGYGERYNGNILITSDNKRKDFKDIQHTFVKQTDYFVGKPKLFINVICGGDGINQNEGIQGNEIASKRVWYHQDIDLFSIISNTSRKTIIDNSNENPIERRGSQFTSIFCQMLQNSLNKSLECIIEQVNEILLDQVPGREVVQAVSTAYSDLYLIPHSRDDDNKQGVLESTNHSAIESLDFKRHWNRYWRNANVEAAEAVEEMLHKNEQGVVVVASNASEWKSKDDNPSSFTTLVQKDNVNKKKIQTYEVYVIKSECIIFDEVNIDGNVYVINCKIQCQANITITTQLFVTKDSTVEQKLKQPLPLIQWNTKIHHDIPIQLQDFHEKKDKCSERKLFDDAILHLQKYLQLCVDTFGCNHSYVAISYNLIGNTYFEKSEYNEAIEYYQKALKIISEIHCPFVAQLYHNLGDSFNHSKQYNKAIECFEDALKIRIKLHGSNHDDVGDLYSNLGNVYYSKGKYEESIECHERALKIRLQICGGMDSDVAHTYSDLGFAYENIELHDKAIECYENALKIKKELYGSINEDFADLCWISGYSCEKGGKILLAVKYYEEAWKVYNIVFGEWNYQTTQAKESLRGLI</sequence>
<dbReference type="SUPFAM" id="SSF52129">
    <property type="entry name" value="Caspase-like"/>
    <property type="match status" value="1"/>
</dbReference>
<protein>
    <recommendedName>
        <fullName evidence="4">Peptidase C14 caspase domain-containing protein</fullName>
    </recommendedName>
</protein>
<dbReference type="Gene3D" id="3.40.50.1460">
    <property type="match status" value="1"/>
</dbReference>
<evidence type="ECO:0000256" key="1">
    <source>
        <dbReference type="ARBA" id="ARBA00022737"/>
    </source>
</evidence>
<dbReference type="PANTHER" id="PTHR45641">
    <property type="entry name" value="TETRATRICOPEPTIDE REPEAT PROTEIN (AFU_ORTHOLOGUE AFUA_6G03870)"/>
    <property type="match status" value="1"/>
</dbReference>
<dbReference type="OrthoDB" id="626167at2759"/>
<feature type="domain" description="Peptidase C14 caspase" evidence="4">
    <location>
        <begin position="108"/>
        <end position="326"/>
    </location>
</feature>
<dbReference type="GO" id="GO:0006508">
    <property type="term" value="P:proteolysis"/>
    <property type="evidence" value="ECO:0007669"/>
    <property type="project" value="InterPro"/>
</dbReference>
<feature type="repeat" description="TPR" evidence="3">
    <location>
        <begin position="591"/>
        <end position="624"/>
    </location>
</feature>
<dbReference type="InterPro" id="IPR019734">
    <property type="entry name" value="TPR_rpt"/>
</dbReference>
<dbReference type="PROSITE" id="PS50005">
    <property type="entry name" value="TPR"/>
    <property type="match status" value="4"/>
</dbReference>
<feature type="repeat" description="TPR" evidence="3">
    <location>
        <begin position="675"/>
        <end position="708"/>
    </location>
</feature>
<reference evidence="5 6" key="1">
    <citation type="journal article" date="2013" name="Curr. Biol.">
        <title>The Genome of the Foraminiferan Reticulomyxa filosa.</title>
        <authorList>
            <person name="Glockner G."/>
            <person name="Hulsmann N."/>
            <person name="Schleicher M."/>
            <person name="Noegel A.A."/>
            <person name="Eichinger L."/>
            <person name="Gallinger C."/>
            <person name="Pawlowski J."/>
            <person name="Sierra R."/>
            <person name="Euteneuer U."/>
            <person name="Pillet L."/>
            <person name="Moustafa A."/>
            <person name="Platzer M."/>
            <person name="Groth M."/>
            <person name="Szafranski K."/>
            <person name="Schliwa M."/>
        </authorList>
    </citation>
    <scope>NUCLEOTIDE SEQUENCE [LARGE SCALE GENOMIC DNA]</scope>
</reference>
<dbReference type="EMBL" id="ASPP01010684">
    <property type="protein sequence ID" value="ETO22488.1"/>
    <property type="molecule type" value="Genomic_DNA"/>
</dbReference>
<dbReference type="Gene3D" id="1.25.40.10">
    <property type="entry name" value="Tetratricopeptide repeat domain"/>
    <property type="match status" value="2"/>
</dbReference>
<dbReference type="InterPro" id="IPR011990">
    <property type="entry name" value="TPR-like_helical_dom_sf"/>
</dbReference>
<dbReference type="InterPro" id="IPR029030">
    <property type="entry name" value="Caspase-like_dom_sf"/>
</dbReference>
<comment type="caution">
    <text evidence="5">The sequence shown here is derived from an EMBL/GenBank/DDBJ whole genome shotgun (WGS) entry which is preliminary data.</text>
</comment>
<name>X6N9A4_RETFI</name>
<evidence type="ECO:0000256" key="3">
    <source>
        <dbReference type="PROSITE-ProRule" id="PRU00339"/>
    </source>
</evidence>
<evidence type="ECO:0000313" key="5">
    <source>
        <dbReference type="EMBL" id="ETO22488.1"/>
    </source>
</evidence>
<keyword evidence="1" id="KW-0677">Repeat</keyword>
<dbReference type="AlphaFoldDB" id="X6N9A4"/>
<keyword evidence="6" id="KW-1185">Reference proteome</keyword>
<dbReference type="SMART" id="SM00028">
    <property type="entry name" value="TPR"/>
    <property type="match status" value="4"/>
</dbReference>
<dbReference type="SUPFAM" id="SSF48452">
    <property type="entry name" value="TPR-like"/>
    <property type="match status" value="1"/>
</dbReference>
<dbReference type="Pfam" id="PF13424">
    <property type="entry name" value="TPR_12"/>
    <property type="match status" value="2"/>
</dbReference>
<dbReference type="InterPro" id="IPR011600">
    <property type="entry name" value="Pept_C14_caspase"/>
</dbReference>
<dbReference type="Pfam" id="PF00656">
    <property type="entry name" value="Peptidase_C14"/>
    <property type="match status" value="1"/>
</dbReference>
<dbReference type="Pfam" id="PF13181">
    <property type="entry name" value="TPR_8"/>
    <property type="match status" value="1"/>
</dbReference>
<accession>X6N9A4</accession>
<evidence type="ECO:0000313" key="6">
    <source>
        <dbReference type="Proteomes" id="UP000023152"/>
    </source>
</evidence>
<organism evidence="5 6">
    <name type="scientific">Reticulomyxa filosa</name>
    <dbReference type="NCBI Taxonomy" id="46433"/>
    <lineage>
        <taxon>Eukaryota</taxon>
        <taxon>Sar</taxon>
        <taxon>Rhizaria</taxon>
        <taxon>Retaria</taxon>
        <taxon>Foraminifera</taxon>
        <taxon>Monothalamids</taxon>
        <taxon>Reticulomyxidae</taxon>
        <taxon>Reticulomyxa</taxon>
    </lineage>
</organism>
<gene>
    <name evidence="5" type="ORF">RFI_14710</name>
</gene>
<dbReference type="PANTHER" id="PTHR45641:SF19">
    <property type="entry name" value="NEPHROCYSTIN-3"/>
    <property type="match status" value="1"/>
</dbReference>
<evidence type="ECO:0000259" key="4">
    <source>
        <dbReference type="Pfam" id="PF00656"/>
    </source>
</evidence>
<keyword evidence="2 3" id="KW-0802">TPR repeat</keyword>
<dbReference type="Proteomes" id="UP000023152">
    <property type="component" value="Unassembled WGS sequence"/>
</dbReference>
<evidence type="ECO:0000256" key="2">
    <source>
        <dbReference type="ARBA" id="ARBA00022803"/>
    </source>
</evidence>